<name>A0AAN5CKY6_9BILA</name>
<evidence type="ECO:0000313" key="2">
    <source>
        <dbReference type="EMBL" id="GMR46371.1"/>
    </source>
</evidence>
<keyword evidence="1" id="KW-1133">Transmembrane helix</keyword>
<dbReference type="AlphaFoldDB" id="A0AAN5CKY6"/>
<proteinExistence type="predicted"/>
<dbReference type="EMBL" id="BTRK01000004">
    <property type="protein sequence ID" value="GMR46371.1"/>
    <property type="molecule type" value="Genomic_DNA"/>
</dbReference>
<evidence type="ECO:0000256" key="1">
    <source>
        <dbReference type="SAM" id="Phobius"/>
    </source>
</evidence>
<keyword evidence="3" id="KW-1185">Reference proteome</keyword>
<reference evidence="3" key="1">
    <citation type="submission" date="2022-10" db="EMBL/GenBank/DDBJ databases">
        <title>Genome assembly of Pristionchus species.</title>
        <authorList>
            <person name="Yoshida K."/>
            <person name="Sommer R.J."/>
        </authorList>
    </citation>
    <scope>NUCLEOTIDE SEQUENCE [LARGE SCALE GENOMIC DNA]</scope>
    <source>
        <strain evidence="3">RS5460</strain>
    </source>
</reference>
<keyword evidence="1" id="KW-0472">Membrane</keyword>
<feature type="non-terminal residue" evidence="2">
    <location>
        <position position="1"/>
    </location>
</feature>
<accession>A0AAN5CKY6</accession>
<feature type="non-terminal residue" evidence="2">
    <location>
        <position position="146"/>
    </location>
</feature>
<gene>
    <name evidence="2" type="ORF">PMAYCL1PPCAC_16566</name>
</gene>
<comment type="caution">
    <text evidence="2">The sequence shown here is derived from an EMBL/GenBank/DDBJ whole genome shotgun (WGS) entry which is preliminary data.</text>
</comment>
<organism evidence="2 3">
    <name type="scientific">Pristionchus mayeri</name>
    <dbReference type="NCBI Taxonomy" id="1317129"/>
    <lineage>
        <taxon>Eukaryota</taxon>
        <taxon>Metazoa</taxon>
        <taxon>Ecdysozoa</taxon>
        <taxon>Nematoda</taxon>
        <taxon>Chromadorea</taxon>
        <taxon>Rhabditida</taxon>
        <taxon>Rhabditina</taxon>
        <taxon>Diplogasteromorpha</taxon>
        <taxon>Diplogasteroidea</taxon>
        <taxon>Neodiplogasteridae</taxon>
        <taxon>Pristionchus</taxon>
    </lineage>
</organism>
<evidence type="ECO:0000313" key="3">
    <source>
        <dbReference type="Proteomes" id="UP001328107"/>
    </source>
</evidence>
<protein>
    <submittedName>
        <fullName evidence="2">Uncharacterized protein</fullName>
    </submittedName>
</protein>
<sequence>DSDRFQQWEKFYNIVHISMICIIPYVLELILYSLILSLLSEAQNGEFTGFRRFIHERIVRFFHIKRRKEIESEDGRRMNLLSPIAEDTDTPSPAWKMNTRRVSLSADSSPRHALIASYQHRFYTRTTGMRRMTIAVDANGTSTVRE</sequence>
<dbReference type="Proteomes" id="UP001328107">
    <property type="component" value="Unassembled WGS sequence"/>
</dbReference>
<keyword evidence="1" id="KW-0812">Transmembrane</keyword>
<feature type="transmembrane region" description="Helical" evidence="1">
    <location>
        <begin position="12"/>
        <end position="35"/>
    </location>
</feature>